<dbReference type="RefSeq" id="WP_006987103.1">
    <property type="nucleotide sequence ID" value="NZ_JH594605.1"/>
</dbReference>
<evidence type="ECO:0000313" key="1">
    <source>
        <dbReference type="EMBL" id="EHQ04211.1"/>
    </source>
</evidence>
<proteinExistence type="predicted"/>
<name>H2BQP2_GILLR</name>
<dbReference type="eggNOG" id="ENOG5030ZI2">
    <property type="taxonomic scope" value="Bacteria"/>
</dbReference>
<organism evidence="1 2">
    <name type="scientific">Gillisia limnaea (strain DSM 15749 / LMG 21470 / R-8282)</name>
    <dbReference type="NCBI Taxonomy" id="865937"/>
    <lineage>
        <taxon>Bacteria</taxon>
        <taxon>Pseudomonadati</taxon>
        <taxon>Bacteroidota</taxon>
        <taxon>Flavobacteriia</taxon>
        <taxon>Flavobacteriales</taxon>
        <taxon>Flavobacteriaceae</taxon>
        <taxon>Gillisia</taxon>
    </lineage>
</organism>
<dbReference type="AlphaFoldDB" id="H2BQP2"/>
<dbReference type="Proteomes" id="UP000003844">
    <property type="component" value="Unassembled WGS sequence"/>
</dbReference>
<reference evidence="2" key="1">
    <citation type="journal article" date="2012" name="Stand. Genomic Sci.">
        <title>Genome sequence of the Antarctic rhodopsins-containing flavobacterium Gillisia limnaea type strain (R-8282(T)).</title>
        <authorList>
            <person name="Riedel T."/>
            <person name="Held B."/>
            <person name="Nolan M."/>
            <person name="Lucas S."/>
            <person name="Lapidus A."/>
            <person name="Tice H."/>
            <person name="Del Rio T.G."/>
            <person name="Cheng J.F."/>
            <person name="Han C."/>
            <person name="Tapia R."/>
            <person name="Goodwin L.A."/>
            <person name="Pitluck S."/>
            <person name="Liolios K."/>
            <person name="Mavromatis K."/>
            <person name="Pagani I."/>
            <person name="Ivanova N."/>
            <person name="Mikhailova N."/>
            <person name="Pati A."/>
            <person name="Chen A."/>
            <person name="Palaniappan K."/>
            <person name="Land M."/>
            <person name="Rohde M."/>
            <person name="Tindall B.J."/>
            <person name="Detter J.C."/>
            <person name="Goker M."/>
            <person name="Bristow J."/>
            <person name="Eisen J.A."/>
            <person name="Markowitz V."/>
            <person name="Hugenholtz P."/>
            <person name="Kyrpides N.C."/>
            <person name="Klenk H.P."/>
            <person name="Woyke T."/>
        </authorList>
    </citation>
    <scope>NUCLEOTIDE SEQUENCE [LARGE SCALE GENOMIC DNA]</scope>
    <source>
        <strain evidence="2">DSM 15749 / LMG 21470 / R-8282</strain>
    </source>
</reference>
<sequence length="122" mass="14261">MISQSSDHYNFQFFHNYVIVEAKENVEVDNKIVEQNLRIVFNHFDGKDFTLISHRKNRYTVKENAYNSKLLKKVRALAIVSEDSLVREKAIAEQTHFDQSFAFFDNLEDATGWAESVFPARV</sequence>
<keyword evidence="2" id="KW-1185">Reference proteome</keyword>
<protein>
    <submittedName>
        <fullName evidence="1">Thymidylate synthase</fullName>
    </submittedName>
</protein>
<dbReference type="OrthoDB" id="1144359at2"/>
<gene>
    <name evidence="1" type="ORF">Gilli_0053</name>
</gene>
<dbReference type="HOGENOM" id="CLU_149784_2_0_10"/>
<dbReference type="EMBL" id="JH594605">
    <property type="protein sequence ID" value="EHQ04211.1"/>
    <property type="molecule type" value="Genomic_DNA"/>
</dbReference>
<evidence type="ECO:0000313" key="2">
    <source>
        <dbReference type="Proteomes" id="UP000003844"/>
    </source>
</evidence>
<accession>H2BQP2</accession>